<dbReference type="OrthoDB" id="9811381at2"/>
<dbReference type="GO" id="GO:0031564">
    <property type="term" value="P:transcription antitermination"/>
    <property type="evidence" value="ECO:0007669"/>
    <property type="project" value="UniProtKB-KW"/>
</dbReference>
<evidence type="ECO:0000256" key="3">
    <source>
        <dbReference type="ARBA" id="ARBA00022884"/>
    </source>
</evidence>
<reference evidence="8 9" key="1">
    <citation type="submission" date="2017-10" db="EMBL/GenBank/DDBJ databases">
        <title>Bacillus sp. nov., a halophilic bacterium isolated from a Keqin Lake.</title>
        <authorList>
            <person name="Wang H."/>
        </authorList>
    </citation>
    <scope>NUCLEOTIDE SEQUENCE [LARGE SCALE GENOMIC DNA]</scope>
    <source>
        <strain evidence="8 9">KCTC 13187</strain>
    </source>
</reference>
<name>A0A3A9KGT4_9BACI</name>
<dbReference type="InterPro" id="IPR011605">
    <property type="entry name" value="NusB_fam"/>
</dbReference>
<evidence type="ECO:0000256" key="5">
    <source>
        <dbReference type="ARBA" id="ARBA00023163"/>
    </source>
</evidence>
<keyword evidence="4 6" id="KW-0805">Transcription regulation</keyword>
<comment type="caution">
    <text evidence="8">The sequence shown here is derived from an EMBL/GenBank/DDBJ whole genome shotgun (WGS) entry which is preliminary data.</text>
</comment>
<keyword evidence="2 6" id="KW-0889">Transcription antitermination</keyword>
<evidence type="ECO:0000256" key="1">
    <source>
        <dbReference type="ARBA" id="ARBA00005952"/>
    </source>
</evidence>
<keyword evidence="5 6" id="KW-0804">Transcription</keyword>
<dbReference type="RefSeq" id="WP_110936587.1">
    <property type="nucleotide sequence ID" value="NZ_KZ614146.1"/>
</dbReference>
<gene>
    <name evidence="6" type="primary">nusB</name>
    <name evidence="8" type="ORF">CR203_01625</name>
</gene>
<evidence type="ECO:0000313" key="8">
    <source>
        <dbReference type="EMBL" id="RKL68773.1"/>
    </source>
</evidence>
<proteinExistence type="inferred from homology"/>
<protein>
    <recommendedName>
        <fullName evidence="6">Transcription antitermination protein NusB</fullName>
    </recommendedName>
    <alternativeName>
        <fullName evidence="6">Antitermination factor NusB</fullName>
    </alternativeName>
</protein>
<evidence type="ECO:0000313" key="9">
    <source>
        <dbReference type="Proteomes" id="UP000281498"/>
    </source>
</evidence>
<dbReference type="GO" id="GO:0006353">
    <property type="term" value="P:DNA-templated transcription termination"/>
    <property type="evidence" value="ECO:0007669"/>
    <property type="project" value="UniProtKB-UniRule"/>
</dbReference>
<feature type="domain" description="NusB/RsmB/TIM44" evidence="7">
    <location>
        <begin position="6"/>
        <end position="127"/>
    </location>
</feature>
<comment type="function">
    <text evidence="6">Involved in transcription antitermination. Required for transcription of ribosomal RNA (rRNA) genes. Binds specifically to the boxA antiterminator sequence of the ribosomal RNA (rrn) operons.</text>
</comment>
<accession>A0A3A9KGT4</accession>
<organism evidence="8 9">
    <name type="scientific">Salipaludibacillus neizhouensis</name>
    <dbReference type="NCBI Taxonomy" id="885475"/>
    <lineage>
        <taxon>Bacteria</taxon>
        <taxon>Bacillati</taxon>
        <taxon>Bacillota</taxon>
        <taxon>Bacilli</taxon>
        <taxon>Bacillales</taxon>
        <taxon>Bacillaceae</taxon>
    </lineage>
</organism>
<evidence type="ECO:0000256" key="6">
    <source>
        <dbReference type="HAMAP-Rule" id="MF_00073"/>
    </source>
</evidence>
<dbReference type="HAMAP" id="MF_00073">
    <property type="entry name" value="NusB"/>
    <property type="match status" value="1"/>
</dbReference>
<dbReference type="Proteomes" id="UP000281498">
    <property type="component" value="Unassembled WGS sequence"/>
</dbReference>
<dbReference type="SUPFAM" id="SSF48013">
    <property type="entry name" value="NusB-like"/>
    <property type="match status" value="1"/>
</dbReference>
<dbReference type="EMBL" id="PDOE01000001">
    <property type="protein sequence ID" value="RKL68773.1"/>
    <property type="molecule type" value="Genomic_DNA"/>
</dbReference>
<dbReference type="InterPro" id="IPR035926">
    <property type="entry name" value="NusB-like_sf"/>
</dbReference>
<dbReference type="PANTHER" id="PTHR11078:SF3">
    <property type="entry name" value="ANTITERMINATION NUSB DOMAIN-CONTAINING PROTEIN"/>
    <property type="match status" value="1"/>
</dbReference>
<dbReference type="Pfam" id="PF01029">
    <property type="entry name" value="NusB"/>
    <property type="match status" value="1"/>
</dbReference>
<dbReference type="GO" id="GO:0003723">
    <property type="term" value="F:RNA binding"/>
    <property type="evidence" value="ECO:0007669"/>
    <property type="project" value="UniProtKB-UniRule"/>
</dbReference>
<dbReference type="AlphaFoldDB" id="A0A3A9KGT4"/>
<dbReference type="PANTHER" id="PTHR11078">
    <property type="entry name" value="N UTILIZATION SUBSTANCE PROTEIN B-RELATED"/>
    <property type="match status" value="1"/>
</dbReference>
<comment type="similarity">
    <text evidence="1 6">Belongs to the NusB family.</text>
</comment>
<dbReference type="NCBIfam" id="TIGR01951">
    <property type="entry name" value="nusB"/>
    <property type="match status" value="1"/>
</dbReference>
<dbReference type="InterPro" id="IPR006027">
    <property type="entry name" value="NusB_RsmB_TIM44"/>
</dbReference>
<keyword evidence="3 6" id="KW-0694">RNA-binding</keyword>
<dbReference type="GO" id="GO:0005829">
    <property type="term" value="C:cytosol"/>
    <property type="evidence" value="ECO:0007669"/>
    <property type="project" value="TreeGrafter"/>
</dbReference>
<sequence>MNRRLARIRTIQALYQVEMTDIDPSMAIESVLEKGDKQDDFLDSLVNGTLKYTDEIDSFLHGALEHWSLERISRIERAILRMAVYEMKYVDDIPINVSLNEAIDLAKGFIGEEESGKFVNGVLSNVANVLKNS</sequence>
<evidence type="ECO:0000256" key="2">
    <source>
        <dbReference type="ARBA" id="ARBA00022814"/>
    </source>
</evidence>
<keyword evidence="9" id="KW-1185">Reference proteome</keyword>
<evidence type="ECO:0000256" key="4">
    <source>
        <dbReference type="ARBA" id="ARBA00023015"/>
    </source>
</evidence>
<dbReference type="Gene3D" id="1.10.940.10">
    <property type="entry name" value="NusB-like"/>
    <property type="match status" value="1"/>
</dbReference>
<evidence type="ECO:0000259" key="7">
    <source>
        <dbReference type="Pfam" id="PF01029"/>
    </source>
</evidence>